<name>A0AAV5ULE4_9BILA</name>
<evidence type="ECO:0000256" key="1">
    <source>
        <dbReference type="ARBA" id="ARBA00004141"/>
    </source>
</evidence>
<evidence type="ECO:0000313" key="10">
    <source>
        <dbReference type="EMBL" id="GMT07931.1"/>
    </source>
</evidence>
<dbReference type="Proteomes" id="UP001432027">
    <property type="component" value="Unassembled WGS sequence"/>
</dbReference>
<comment type="caution">
    <text evidence="10">The sequence shown here is derived from an EMBL/GenBank/DDBJ whole genome shotgun (WGS) entry which is preliminary data.</text>
</comment>
<dbReference type="SUPFAM" id="SSF81321">
    <property type="entry name" value="Family A G protein-coupled receptor-like"/>
    <property type="match status" value="1"/>
</dbReference>
<protein>
    <recommendedName>
        <fullName evidence="9">G-protein coupled receptors family 1 profile domain-containing protein</fullName>
    </recommendedName>
</protein>
<dbReference type="AlphaFoldDB" id="A0AAV5ULE4"/>
<dbReference type="PANTHER" id="PTHR24238:SF75">
    <property type="entry name" value="CHOLECYSTOKININ-LIKE RECEPTOR AT 17D1-RELATED"/>
    <property type="match status" value="1"/>
</dbReference>
<feature type="transmembrane region" description="Helical" evidence="8">
    <location>
        <begin position="62"/>
        <end position="81"/>
    </location>
</feature>
<evidence type="ECO:0000256" key="3">
    <source>
        <dbReference type="ARBA" id="ARBA00022989"/>
    </source>
</evidence>
<evidence type="ECO:0000256" key="6">
    <source>
        <dbReference type="ARBA" id="ARBA00023170"/>
    </source>
</evidence>
<dbReference type="PANTHER" id="PTHR24238">
    <property type="entry name" value="G-PROTEIN COUPLED RECEPTOR"/>
    <property type="match status" value="1"/>
</dbReference>
<sequence length="85" mass="9715">RKQQNEPSQSSGSFGSKQYDQSSIDISTYSMLIVIVIVFFCCWTPSYIWWLLLMAGDSFQTFSVWNSFSNTVMLILTYVSCCSNP</sequence>
<keyword evidence="2 8" id="KW-0812">Transmembrane</keyword>
<evidence type="ECO:0000256" key="5">
    <source>
        <dbReference type="ARBA" id="ARBA00023136"/>
    </source>
</evidence>
<feature type="domain" description="G-protein coupled receptors family 1 profile" evidence="9">
    <location>
        <begin position="1"/>
        <end position="85"/>
    </location>
</feature>
<gene>
    <name evidence="10" type="ORF">PENTCL1PPCAC_30105</name>
</gene>
<evidence type="ECO:0000256" key="2">
    <source>
        <dbReference type="ARBA" id="ARBA00022692"/>
    </source>
</evidence>
<keyword evidence="7" id="KW-0807">Transducer</keyword>
<reference evidence="10" key="1">
    <citation type="submission" date="2023-10" db="EMBL/GenBank/DDBJ databases">
        <title>Genome assembly of Pristionchus species.</title>
        <authorList>
            <person name="Yoshida K."/>
            <person name="Sommer R.J."/>
        </authorList>
    </citation>
    <scope>NUCLEOTIDE SEQUENCE</scope>
    <source>
        <strain evidence="10">RS0144</strain>
    </source>
</reference>
<evidence type="ECO:0000313" key="11">
    <source>
        <dbReference type="Proteomes" id="UP001432027"/>
    </source>
</evidence>
<feature type="transmembrane region" description="Helical" evidence="8">
    <location>
        <begin position="26"/>
        <end position="50"/>
    </location>
</feature>
<evidence type="ECO:0000256" key="8">
    <source>
        <dbReference type="SAM" id="Phobius"/>
    </source>
</evidence>
<keyword evidence="4" id="KW-0297">G-protein coupled receptor</keyword>
<accession>A0AAV5ULE4</accession>
<dbReference type="InterPro" id="IPR017452">
    <property type="entry name" value="GPCR_Rhodpsn_7TM"/>
</dbReference>
<keyword evidence="3 8" id="KW-1133">Transmembrane helix</keyword>
<feature type="non-terminal residue" evidence="10">
    <location>
        <position position="1"/>
    </location>
</feature>
<dbReference type="Gene3D" id="1.20.1070.10">
    <property type="entry name" value="Rhodopsin 7-helix transmembrane proteins"/>
    <property type="match status" value="1"/>
</dbReference>
<proteinExistence type="predicted"/>
<feature type="non-terminal residue" evidence="10">
    <location>
        <position position="85"/>
    </location>
</feature>
<dbReference type="GO" id="GO:0008188">
    <property type="term" value="F:neuropeptide receptor activity"/>
    <property type="evidence" value="ECO:0007669"/>
    <property type="project" value="TreeGrafter"/>
</dbReference>
<dbReference type="PROSITE" id="PS50262">
    <property type="entry name" value="G_PROTEIN_RECEP_F1_2"/>
    <property type="match status" value="1"/>
</dbReference>
<keyword evidence="6" id="KW-0675">Receptor</keyword>
<keyword evidence="5 8" id="KW-0472">Membrane</keyword>
<evidence type="ECO:0000259" key="9">
    <source>
        <dbReference type="PROSITE" id="PS50262"/>
    </source>
</evidence>
<keyword evidence="11" id="KW-1185">Reference proteome</keyword>
<dbReference type="GO" id="GO:0005886">
    <property type="term" value="C:plasma membrane"/>
    <property type="evidence" value="ECO:0007669"/>
    <property type="project" value="TreeGrafter"/>
</dbReference>
<dbReference type="EMBL" id="BTSX01000006">
    <property type="protein sequence ID" value="GMT07931.1"/>
    <property type="molecule type" value="Genomic_DNA"/>
</dbReference>
<dbReference type="Pfam" id="PF00001">
    <property type="entry name" value="7tm_1"/>
    <property type="match status" value="1"/>
</dbReference>
<evidence type="ECO:0000256" key="7">
    <source>
        <dbReference type="ARBA" id="ARBA00023224"/>
    </source>
</evidence>
<comment type="subcellular location">
    <subcellularLocation>
        <location evidence="1">Membrane</location>
        <topology evidence="1">Multi-pass membrane protein</topology>
    </subcellularLocation>
</comment>
<dbReference type="InterPro" id="IPR000276">
    <property type="entry name" value="GPCR_Rhodpsn"/>
</dbReference>
<evidence type="ECO:0000256" key="4">
    <source>
        <dbReference type="ARBA" id="ARBA00023040"/>
    </source>
</evidence>
<organism evidence="10 11">
    <name type="scientific">Pristionchus entomophagus</name>
    <dbReference type="NCBI Taxonomy" id="358040"/>
    <lineage>
        <taxon>Eukaryota</taxon>
        <taxon>Metazoa</taxon>
        <taxon>Ecdysozoa</taxon>
        <taxon>Nematoda</taxon>
        <taxon>Chromadorea</taxon>
        <taxon>Rhabditida</taxon>
        <taxon>Rhabditina</taxon>
        <taxon>Diplogasteromorpha</taxon>
        <taxon>Diplogasteroidea</taxon>
        <taxon>Neodiplogasteridae</taxon>
        <taxon>Pristionchus</taxon>
    </lineage>
</organism>